<dbReference type="InterPro" id="IPR014756">
    <property type="entry name" value="Ig_E-set"/>
</dbReference>
<dbReference type="SUPFAM" id="SSF51011">
    <property type="entry name" value="Glycosyl hydrolase domain"/>
    <property type="match status" value="1"/>
</dbReference>
<dbReference type="GO" id="GO:0005980">
    <property type="term" value="P:glycogen catabolic process"/>
    <property type="evidence" value="ECO:0007669"/>
    <property type="project" value="InterPro"/>
</dbReference>
<dbReference type="Pfam" id="PF02922">
    <property type="entry name" value="CBM_48"/>
    <property type="match status" value="1"/>
</dbReference>
<dbReference type="InterPro" id="IPR004193">
    <property type="entry name" value="Glyco_hydro_13_N"/>
</dbReference>
<dbReference type="RefSeq" id="WP_348787520.1">
    <property type="nucleotide sequence ID" value="NZ_CP157390.1"/>
</dbReference>
<dbReference type="Pfam" id="PF00128">
    <property type="entry name" value="Alpha-amylase"/>
    <property type="match status" value="1"/>
</dbReference>
<evidence type="ECO:0000256" key="3">
    <source>
        <dbReference type="ARBA" id="ARBA00023295"/>
    </source>
</evidence>
<dbReference type="CDD" id="cd02856">
    <property type="entry name" value="E_set_GDE_Isoamylase_N"/>
    <property type="match status" value="1"/>
</dbReference>
<dbReference type="EC" id="3.2.1.196" evidence="6"/>
<feature type="region of interest" description="Disordered" evidence="4">
    <location>
        <begin position="693"/>
        <end position="714"/>
    </location>
</feature>
<evidence type="ECO:0000256" key="4">
    <source>
        <dbReference type="SAM" id="MobiDB-lite"/>
    </source>
</evidence>
<dbReference type="GO" id="GO:0120549">
    <property type="term" value="F:limit dextrin alpha-1,6-maltotetraose-hydrolase activity"/>
    <property type="evidence" value="ECO:0007669"/>
    <property type="project" value="UniProtKB-EC"/>
</dbReference>
<dbReference type="Gene3D" id="3.20.20.80">
    <property type="entry name" value="Glycosidases"/>
    <property type="match status" value="1"/>
</dbReference>
<dbReference type="Gene3D" id="2.60.40.1180">
    <property type="entry name" value="Golgi alpha-mannosidase II"/>
    <property type="match status" value="1"/>
</dbReference>
<dbReference type="InterPro" id="IPR017853">
    <property type="entry name" value="GH"/>
</dbReference>
<evidence type="ECO:0000256" key="2">
    <source>
        <dbReference type="ARBA" id="ARBA00022801"/>
    </source>
</evidence>
<gene>
    <name evidence="6" type="primary">glgX</name>
    <name evidence="6" type="ORF">AAME72_15905</name>
</gene>
<organism evidence="6">
    <name type="scientific">Leifsonia sp. NPDC080035</name>
    <dbReference type="NCBI Taxonomy" id="3143936"/>
    <lineage>
        <taxon>Bacteria</taxon>
        <taxon>Bacillati</taxon>
        <taxon>Actinomycetota</taxon>
        <taxon>Actinomycetes</taxon>
        <taxon>Micrococcales</taxon>
        <taxon>Microbacteriaceae</taxon>
        <taxon>Leifsonia</taxon>
    </lineage>
</organism>
<dbReference type="InterPro" id="IPR011837">
    <property type="entry name" value="Glycogen_debranch_GlgX"/>
</dbReference>
<dbReference type="InterPro" id="IPR013783">
    <property type="entry name" value="Ig-like_fold"/>
</dbReference>
<comment type="similarity">
    <text evidence="1">Belongs to the glycosyl hydrolase 13 family.</text>
</comment>
<reference evidence="6" key="1">
    <citation type="submission" date="2024-05" db="EMBL/GenBank/DDBJ databases">
        <title>The Natural Products Discovery Center: Release of the First 8490 Sequenced Strains for Exploring Actinobacteria Biosynthetic Diversity.</title>
        <authorList>
            <person name="Kalkreuter E."/>
            <person name="Kautsar S.A."/>
            <person name="Yang D."/>
            <person name="Bader C.D."/>
            <person name="Teijaro C.N."/>
            <person name="Fluegel L."/>
            <person name="Davis C.M."/>
            <person name="Simpson J.R."/>
            <person name="Lauterbach L."/>
            <person name="Steele A.D."/>
            <person name="Gui C."/>
            <person name="Meng S."/>
            <person name="Li G."/>
            <person name="Viehrig K."/>
            <person name="Ye F."/>
            <person name="Su P."/>
            <person name="Kiefer A.F."/>
            <person name="Nichols A."/>
            <person name="Cepeda A.J."/>
            <person name="Yan W."/>
            <person name="Fan B."/>
            <person name="Jiang Y."/>
            <person name="Adhikari A."/>
            <person name="Zheng C.-J."/>
            <person name="Schuster L."/>
            <person name="Cowan T.M."/>
            <person name="Smanski M.J."/>
            <person name="Chevrette M.G."/>
            <person name="de Carvalho L.P.S."/>
            <person name="Shen B."/>
        </authorList>
    </citation>
    <scope>NUCLEOTIDE SEQUENCE</scope>
    <source>
        <strain evidence="6">NPDC080035</strain>
    </source>
</reference>
<dbReference type="EMBL" id="CP157390">
    <property type="protein sequence ID" value="XBM47549.1"/>
    <property type="molecule type" value="Genomic_DNA"/>
</dbReference>
<evidence type="ECO:0000256" key="1">
    <source>
        <dbReference type="ARBA" id="ARBA00008061"/>
    </source>
</evidence>
<protein>
    <submittedName>
        <fullName evidence="6">Glycogen debranching protein GlgX</fullName>
        <ecNumber evidence="6">3.2.1.196</ecNumber>
    </submittedName>
</protein>
<keyword evidence="2 6" id="KW-0378">Hydrolase</keyword>
<accession>A0AAU7GAN2</accession>
<feature type="compositionally biased region" description="Low complexity" evidence="4">
    <location>
        <begin position="694"/>
        <end position="714"/>
    </location>
</feature>
<proteinExistence type="inferred from homology"/>
<dbReference type="Gene3D" id="2.60.40.10">
    <property type="entry name" value="Immunoglobulins"/>
    <property type="match status" value="1"/>
</dbReference>
<dbReference type="CDD" id="cd11326">
    <property type="entry name" value="AmyAc_Glg_debranch"/>
    <property type="match status" value="1"/>
</dbReference>
<name>A0AAU7GAN2_9MICO</name>
<dbReference type="NCBIfam" id="TIGR02100">
    <property type="entry name" value="glgX_debranch"/>
    <property type="match status" value="1"/>
</dbReference>
<feature type="region of interest" description="Disordered" evidence="4">
    <location>
        <begin position="463"/>
        <end position="482"/>
    </location>
</feature>
<dbReference type="SMART" id="SM00642">
    <property type="entry name" value="Aamy"/>
    <property type="match status" value="1"/>
</dbReference>
<dbReference type="InterPro" id="IPR013780">
    <property type="entry name" value="Glyco_hydro_b"/>
</dbReference>
<sequence>MTSADPLRNLGVRVGPHGGELRVYSENATAMELCIFDAKDPNWLVKTVPMTKDGGNVWVGRSRTLQVGTRYALRVTGPTAPANVFNAETLLLDPYARGLVRVSAEEWRSTVIADGFDWGSSQKPRTPLDHTVVYEAHVRGISRLNPDVPEELRGTYAGLAHESTIAYLKDLGVTAVELLPVHAFVSEQRLIQQGLTNYWGYNTLNFFSPHAPYASRSAQAAGPDAVLAEFKGMVKLLHEAGLEVILDVVYNHTAEEGIGGPTTSLRGIDNATYYRHDDAGVYIDVTGCGNTVDFGHPVPQRLVLDSLRYWAQEVQIDGFRFDLAVTLGRGRDVSYSREHPLINAVLHDPVLADTKLIAEPWDVGMGGWQTGNFPGPTGDRDGWSEWNDRYRDRVRTFWLADIAGARRNGQAPIGIGGFATRLAGSSNTFSPERGPLASVNFVTAHDGFTMADLTAYDVKHNLGNGEDNRDGTDNNRSFNHGVEGPTVDERILLDRRKAMRNLMGTLLLSAGVPMITAGDEFGRSQRGNNNAYCHDSELTWLSWLRTREQREMVDTTKRLLQLRRENPALRPSRFAVLGETTPNASHMDWYDASGAYMDDEDWNSPENRTLQYLAASTPDREEFNRVLLIVHGVEDDVEVSLPVAPGVTSYQLLWDSATEVPIEEDGAEIAPGATRLVGGASMQLYRANGPRVQAADATGSGTDAGTDAGAADAA</sequence>
<dbReference type="SUPFAM" id="SSF51445">
    <property type="entry name" value="(Trans)glycosidases"/>
    <property type="match status" value="1"/>
</dbReference>
<dbReference type="InterPro" id="IPR044505">
    <property type="entry name" value="GlgX_Isoamylase_N_E_set"/>
</dbReference>
<dbReference type="InterPro" id="IPR006047">
    <property type="entry name" value="GH13_cat_dom"/>
</dbReference>
<keyword evidence="3 6" id="KW-0326">Glycosidase</keyword>
<dbReference type="GO" id="GO:0004135">
    <property type="term" value="F:amylo-alpha-1,6-glucosidase activity"/>
    <property type="evidence" value="ECO:0007669"/>
    <property type="project" value="InterPro"/>
</dbReference>
<evidence type="ECO:0000313" key="6">
    <source>
        <dbReference type="EMBL" id="XBM47549.1"/>
    </source>
</evidence>
<dbReference type="PANTHER" id="PTHR43002">
    <property type="entry name" value="GLYCOGEN DEBRANCHING ENZYME"/>
    <property type="match status" value="1"/>
</dbReference>
<dbReference type="SUPFAM" id="SSF81296">
    <property type="entry name" value="E set domains"/>
    <property type="match status" value="1"/>
</dbReference>
<evidence type="ECO:0000259" key="5">
    <source>
        <dbReference type="SMART" id="SM00642"/>
    </source>
</evidence>
<feature type="domain" description="Glycosyl hydrolase family 13 catalytic" evidence="5">
    <location>
        <begin position="110"/>
        <end position="563"/>
    </location>
</feature>
<dbReference type="AlphaFoldDB" id="A0AAU7GAN2"/>